<dbReference type="Pfam" id="PF01797">
    <property type="entry name" value="Y1_Tnp"/>
    <property type="match status" value="1"/>
</dbReference>
<dbReference type="EMBL" id="JAOTPL010000030">
    <property type="protein sequence ID" value="MCU7695468.1"/>
    <property type="molecule type" value="Genomic_DNA"/>
</dbReference>
<organism evidence="2 3">
    <name type="scientific">Haoranjiania flava</name>
    <dbReference type="NCBI Taxonomy" id="1856322"/>
    <lineage>
        <taxon>Bacteria</taxon>
        <taxon>Pseudomonadati</taxon>
        <taxon>Bacteroidota</taxon>
        <taxon>Chitinophagia</taxon>
        <taxon>Chitinophagales</taxon>
        <taxon>Chitinophagaceae</taxon>
        <taxon>Haoranjiania</taxon>
    </lineage>
</organism>
<dbReference type="GO" id="GO:0043565">
    <property type="term" value="F:sequence-specific DNA binding"/>
    <property type="evidence" value="ECO:0007669"/>
    <property type="project" value="TreeGrafter"/>
</dbReference>
<dbReference type="Gene3D" id="3.30.70.1290">
    <property type="entry name" value="Transposase IS200-like"/>
    <property type="match status" value="1"/>
</dbReference>
<dbReference type="SMART" id="SM01321">
    <property type="entry name" value="Y1_Tnp"/>
    <property type="match status" value="1"/>
</dbReference>
<dbReference type="PANTHER" id="PTHR36966">
    <property type="entry name" value="REP-ASSOCIATED TYROSINE TRANSPOSASE"/>
    <property type="match status" value="1"/>
</dbReference>
<dbReference type="InterPro" id="IPR002686">
    <property type="entry name" value="Transposase_17"/>
</dbReference>
<dbReference type="InterPro" id="IPR052715">
    <property type="entry name" value="RAYT_transposase"/>
</dbReference>
<gene>
    <name evidence="2" type="ORF">OD355_13160</name>
</gene>
<dbReference type="NCBIfam" id="NF047646">
    <property type="entry name" value="REP_Tyr_transpos"/>
    <property type="match status" value="1"/>
</dbReference>
<name>A0AAE3IQZ7_9BACT</name>
<dbReference type="InterPro" id="IPR036515">
    <property type="entry name" value="Transposase_17_sf"/>
</dbReference>
<dbReference type="AlphaFoldDB" id="A0AAE3IQZ7"/>
<dbReference type="RefSeq" id="WP_263038955.1">
    <property type="nucleotide sequence ID" value="NZ_JAOTPL010000030.1"/>
</dbReference>
<protein>
    <submittedName>
        <fullName evidence="2">Transposase</fullName>
    </submittedName>
</protein>
<evidence type="ECO:0000313" key="3">
    <source>
        <dbReference type="Proteomes" id="UP001209317"/>
    </source>
</evidence>
<dbReference type="PANTHER" id="PTHR36966:SF1">
    <property type="entry name" value="REP-ASSOCIATED TYROSINE TRANSPOSASE"/>
    <property type="match status" value="1"/>
</dbReference>
<comment type="caution">
    <text evidence="2">The sequence shown here is derived from an EMBL/GenBank/DDBJ whole genome shotgun (WGS) entry which is preliminary data.</text>
</comment>
<sequence>MPFANVIKDQGAVYFVTFTVHQLADVFTKQLYVDVLIDNLNYCINHKGLQVFCWVVMSNHCHMIVRSENNLSDVIRDFKKYTAKTIYKAIEKNNRESRKEWLLNVLSYEGRIWFWEEGYHGEEIFTRSFFETKCNYIHQNPVRAGIVEKEEEYLRSSAGEFYGIRKSKVQLSDY</sequence>
<accession>A0AAE3IQZ7</accession>
<dbReference type="GO" id="GO:0004803">
    <property type="term" value="F:transposase activity"/>
    <property type="evidence" value="ECO:0007669"/>
    <property type="project" value="InterPro"/>
</dbReference>
<dbReference type="GO" id="GO:0006313">
    <property type="term" value="P:DNA transposition"/>
    <property type="evidence" value="ECO:0007669"/>
    <property type="project" value="InterPro"/>
</dbReference>
<dbReference type="Proteomes" id="UP001209317">
    <property type="component" value="Unassembled WGS sequence"/>
</dbReference>
<evidence type="ECO:0000259" key="1">
    <source>
        <dbReference type="SMART" id="SM01321"/>
    </source>
</evidence>
<proteinExistence type="predicted"/>
<reference evidence="2" key="1">
    <citation type="submission" date="2022-10" db="EMBL/GenBank/DDBJ databases">
        <authorList>
            <person name="Kim H.S."/>
            <person name="Kim J.-S."/>
            <person name="Suh M.K."/>
            <person name="Eom M.K."/>
            <person name="Lee J.-S."/>
        </authorList>
    </citation>
    <scope>NUCLEOTIDE SEQUENCE</scope>
    <source>
        <strain evidence="2">LIP-5</strain>
    </source>
</reference>
<evidence type="ECO:0000313" key="2">
    <source>
        <dbReference type="EMBL" id="MCU7695468.1"/>
    </source>
</evidence>
<dbReference type="SUPFAM" id="SSF143422">
    <property type="entry name" value="Transposase IS200-like"/>
    <property type="match status" value="1"/>
</dbReference>
<keyword evidence="3" id="KW-1185">Reference proteome</keyword>
<feature type="domain" description="Transposase IS200-like" evidence="1">
    <location>
        <begin position="9"/>
        <end position="140"/>
    </location>
</feature>